<dbReference type="Pfam" id="PF04390">
    <property type="entry name" value="LptE"/>
    <property type="match status" value="1"/>
</dbReference>
<keyword evidence="1 6" id="KW-0732">Signal</keyword>
<dbReference type="PROSITE" id="PS51257">
    <property type="entry name" value="PROKAR_LIPOPROTEIN"/>
    <property type="match status" value="1"/>
</dbReference>
<keyword evidence="5 6" id="KW-0449">Lipoprotein</keyword>
<evidence type="ECO:0000256" key="3">
    <source>
        <dbReference type="ARBA" id="ARBA00023139"/>
    </source>
</evidence>
<evidence type="ECO:0000256" key="4">
    <source>
        <dbReference type="ARBA" id="ARBA00023237"/>
    </source>
</evidence>
<dbReference type="InterPro" id="IPR007485">
    <property type="entry name" value="LPS_assembly_LptE"/>
</dbReference>
<dbReference type="GO" id="GO:0001530">
    <property type="term" value="F:lipopolysaccharide binding"/>
    <property type="evidence" value="ECO:0007669"/>
    <property type="project" value="TreeGrafter"/>
</dbReference>
<protein>
    <recommendedName>
        <fullName evidence="6">LPS-assembly lipoprotein LptE</fullName>
    </recommendedName>
</protein>
<keyword evidence="10" id="KW-1185">Reference proteome</keyword>
<evidence type="ECO:0000256" key="8">
    <source>
        <dbReference type="SAM" id="SignalP"/>
    </source>
</evidence>
<dbReference type="HAMAP" id="MF_01186">
    <property type="entry name" value="LPS_assembly_LptE"/>
    <property type="match status" value="1"/>
</dbReference>
<dbReference type="Proteomes" id="UP000294575">
    <property type="component" value="Unassembled WGS sequence"/>
</dbReference>
<evidence type="ECO:0000256" key="5">
    <source>
        <dbReference type="ARBA" id="ARBA00023288"/>
    </source>
</evidence>
<comment type="similarity">
    <text evidence="6">Belongs to the LptE lipoprotein family.</text>
</comment>
<name>A0A4R6TVA6_9GAMM</name>
<evidence type="ECO:0000256" key="6">
    <source>
        <dbReference type="HAMAP-Rule" id="MF_01186"/>
    </source>
</evidence>
<dbReference type="PANTHER" id="PTHR38098:SF1">
    <property type="entry name" value="LPS-ASSEMBLY LIPOPROTEIN LPTE"/>
    <property type="match status" value="1"/>
</dbReference>
<evidence type="ECO:0000313" key="10">
    <source>
        <dbReference type="Proteomes" id="UP000294575"/>
    </source>
</evidence>
<evidence type="ECO:0000256" key="2">
    <source>
        <dbReference type="ARBA" id="ARBA00023136"/>
    </source>
</evidence>
<reference evidence="9 10" key="1">
    <citation type="submission" date="2019-03" db="EMBL/GenBank/DDBJ databases">
        <title>Genomic Encyclopedia of Type Strains, Phase IV (KMG-IV): sequencing the most valuable type-strain genomes for metagenomic binning, comparative biology and taxonomic classification.</title>
        <authorList>
            <person name="Goeker M."/>
        </authorList>
    </citation>
    <scope>NUCLEOTIDE SEQUENCE [LARGE SCALE GENOMIC DNA]</scope>
    <source>
        <strain evidence="9 10">DSM 28679</strain>
    </source>
</reference>
<comment type="caution">
    <text evidence="9">The sequence shown here is derived from an EMBL/GenBank/DDBJ whole genome shotgun (WGS) entry which is preliminary data.</text>
</comment>
<dbReference type="GO" id="GO:0043165">
    <property type="term" value="P:Gram-negative-bacterium-type cell outer membrane assembly"/>
    <property type="evidence" value="ECO:0007669"/>
    <property type="project" value="UniProtKB-UniRule"/>
</dbReference>
<evidence type="ECO:0000256" key="1">
    <source>
        <dbReference type="ARBA" id="ARBA00022729"/>
    </source>
</evidence>
<dbReference type="AlphaFoldDB" id="A0A4R6TVA6"/>
<keyword evidence="4 6" id="KW-0998">Cell outer membrane</keyword>
<dbReference type="RefSeq" id="WP_101495627.1">
    <property type="nucleotide sequence ID" value="NZ_LNJZ01000002.1"/>
</dbReference>
<sequence length="197" mass="22284">MRLAHLFTLSLALVLSACGFQLRGTGNFEFSLKELRFSSDDRLAPLASQLQERLRAQGVELTDSAEYSLHLGRETQSQRVVSFTAGTRSSEQMLTSTVDYEIRSGQLPALIRGQAEIQRAQSFNQNHVSASSEEARMLRDEMRNELVMQLMLRLQAIKPAQLEQLREAAQIKADAEAAAREAEQQRLQQEEKMFQIN</sequence>
<comment type="subunit">
    <text evidence="6">Component of the lipopolysaccharide transport and assembly complex. Interacts with LptD.</text>
</comment>
<feature type="chain" id="PRO_5020519204" description="LPS-assembly lipoprotein LptE" evidence="8">
    <location>
        <begin position="18"/>
        <end position="197"/>
    </location>
</feature>
<dbReference type="EMBL" id="SNYK01000016">
    <property type="protein sequence ID" value="TDQ35380.1"/>
    <property type="molecule type" value="Genomic_DNA"/>
</dbReference>
<keyword evidence="7" id="KW-0175">Coiled coil</keyword>
<comment type="subcellular location">
    <subcellularLocation>
        <location evidence="6">Cell outer membrane</location>
        <topology evidence="6">Lipid-anchor</topology>
    </subcellularLocation>
</comment>
<feature type="coiled-coil region" evidence="7">
    <location>
        <begin position="165"/>
        <end position="192"/>
    </location>
</feature>
<dbReference type="PANTHER" id="PTHR38098">
    <property type="entry name" value="LPS-ASSEMBLY LIPOPROTEIN LPTE"/>
    <property type="match status" value="1"/>
</dbReference>
<dbReference type="GO" id="GO:1990351">
    <property type="term" value="C:transporter complex"/>
    <property type="evidence" value="ECO:0007669"/>
    <property type="project" value="TreeGrafter"/>
</dbReference>
<gene>
    <name evidence="6" type="primary">lptE</name>
    <name evidence="9" type="ORF">DFQ45_11670</name>
</gene>
<evidence type="ECO:0000256" key="7">
    <source>
        <dbReference type="SAM" id="Coils"/>
    </source>
</evidence>
<comment type="function">
    <text evidence="6">Together with LptD, is involved in the assembly of lipopolysaccharide (LPS) at the surface of the outer membrane. Required for the proper assembly of LptD. Binds LPS and may serve as the LPS recognition site at the outer membrane.</text>
</comment>
<dbReference type="GO" id="GO:0009279">
    <property type="term" value="C:cell outer membrane"/>
    <property type="evidence" value="ECO:0007669"/>
    <property type="project" value="UniProtKB-SubCell"/>
</dbReference>
<evidence type="ECO:0000313" key="9">
    <source>
        <dbReference type="EMBL" id="TDQ35380.1"/>
    </source>
</evidence>
<keyword evidence="3 6" id="KW-0564">Palmitate</keyword>
<dbReference type="OrthoDB" id="5612114at2"/>
<dbReference type="GO" id="GO:0015920">
    <property type="term" value="P:lipopolysaccharide transport"/>
    <property type="evidence" value="ECO:0007669"/>
    <property type="project" value="TreeGrafter"/>
</dbReference>
<dbReference type="Gene3D" id="3.30.160.150">
    <property type="entry name" value="Lipoprotein like domain"/>
    <property type="match status" value="1"/>
</dbReference>
<accession>A0A4R6TVA6</accession>
<proteinExistence type="inferred from homology"/>
<keyword evidence="2 6" id="KW-0472">Membrane</keyword>
<feature type="signal peptide" evidence="8">
    <location>
        <begin position="1"/>
        <end position="17"/>
    </location>
</feature>
<organism evidence="9 10">
    <name type="scientific">Thiopseudomonas denitrificans</name>
    <dbReference type="NCBI Taxonomy" id="1501432"/>
    <lineage>
        <taxon>Bacteria</taxon>
        <taxon>Pseudomonadati</taxon>
        <taxon>Pseudomonadota</taxon>
        <taxon>Gammaproteobacteria</taxon>
        <taxon>Pseudomonadales</taxon>
        <taxon>Pseudomonadaceae</taxon>
        <taxon>Thiopseudomonas</taxon>
    </lineage>
</organism>